<proteinExistence type="predicted"/>
<sequence length="255" mass="28059">MRKFKTTRFRRGPLPFRHVLLISAVIFVVLALQGIWLVNKSIEPTLMTYAQTQTKRLANVIITKAINEQMEVGSSNAPMFTTRMDNQGKVSTIEFSADAVNRTQNAITKAVERYLHMAERGEIDKLGIRGEPKINLAKSLEDEGILFAVPLGQVTKNALLGNLGPKIPVTFTTIGDVKTSIKREAKTYGINNALVEVVVEVEVSMQVIIPFETKETVVKTDIPIALSAIQGEVPDYYNGGQNGAVPALPPAKKER</sequence>
<dbReference type="InterPro" id="IPR014197">
    <property type="entry name" value="Sporulation_prot_YunB"/>
</dbReference>
<dbReference type="PIRSF" id="PIRSF021383">
    <property type="entry name" value="YunB"/>
    <property type="match status" value="1"/>
</dbReference>
<feature type="transmembrane region" description="Helical" evidence="1">
    <location>
        <begin position="20"/>
        <end position="38"/>
    </location>
</feature>
<evidence type="ECO:0000313" key="3">
    <source>
        <dbReference type="Proteomes" id="UP001218246"/>
    </source>
</evidence>
<keyword evidence="1" id="KW-0472">Membrane</keyword>
<dbReference type="RefSeq" id="WP_124564436.1">
    <property type="nucleotide sequence ID" value="NZ_JARRRY010000006.1"/>
</dbReference>
<name>A0ABT6H773_9BACI</name>
<dbReference type="Proteomes" id="UP001218246">
    <property type="component" value="Unassembled WGS sequence"/>
</dbReference>
<keyword evidence="1" id="KW-0812">Transmembrane</keyword>
<accession>A0ABT6H773</accession>
<keyword evidence="3" id="KW-1185">Reference proteome</keyword>
<dbReference type="Pfam" id="PF09560">
    <property type="entry name" value="Spore_YunB"/>
    <property type="match status" value="1"/>
</dbReference>
<gene>
    <name evidence="2" type="primary">yunB</name>
    <name evidence="2" type="ORF">P6P90_11270</name>
</gene>
<evidence type="ECO:0000256" key="1">
    <source>
        <dbReference type="SAM" id="Phobius"/>
    </source>
</evidence>
<dbReference type="NCBIfam" id="TIGR02832">
    <property type="entry name" value="spo_yunB"/>
    <property type="match status" value="1"/>
</dbReference>
<organism evidence="2 3">
    <name type="scientific">Ectobacillus antri</name>
    <dbReference type="NCBI Taxonomy" id="2486280"/>
    <lineage>
        <taxon>Bacteria</taxon>
        <taxon>Bacillati</taxon>
        <taxon>Bacillota</taxon>
        <taxon>Bacilli</taxon>
        <taxon>Bacillales</taxon>
        <taxon>Bacillaceae</taxon>
        <taxon>Ectobacillus</taxon>
    </lineage>
</organism>
<comment type="caution">
    <text evidence="2">The sequence shown here is derived from an EMBL/GenBank/DDBJ whole genome shotgun (WGS) entry which is preliminary data.</text>
</comment>
<evidence type="ECO:0000313" key="2">
    <source>
        <dbReference type="EMBL" id="MDG5754549.1"/>
    </source>
</evidence>
<protein>
    <submittedName>
        <fullName evidence="2">Sporulation protein YunB</fullName>
    </submittedName>
</protein>
<reference evidence="2 3" key="1">
    <citation type="submission" date="2023-04" db="EMBL/GenBank/DDBJ databases">
        <title>Ectobacillus antri isolated from activated sludge.</title>
        <authorList>
            <person name="Yan P."/>
            <person name="Liu X."/>
        </authorList>
    </citation>
    <scope>NUCLEOTIDE SEQUENCE [LARGE SCALE GENOMIC DNA]</scope>
    <source>
        <strain evidence="2 3">C18H</strain>
    </source>
</reference>
<keyword evidence="1" id="KW-1133">Transmembrane helix</keyword>
<dbReference type="EMBL" id="JARULN010000010">
    <property type="protein sequence ID" value="MDG5754549.1"/>
    <property type="molecule type" value="Genomic_DNA"/>
</dbReference>